<feature type="transmembrane region" description="Helical" evidence="8">
    <location>
        <begin position="133"/>
        <end position="155"/>
    </location>
</feature>
<feature type="transmembrane region" description="Helical" evidence="8">
    <location>
        <begin position="63"/>
        <end position="82"/>
    </location>
</feature>
<keyword evidence="6 8" id="KW-0472">Membrane</keyword>
<feature type="region of interest" description="Disordered" evidence="7">
    <location>
        <begin position="274"/>
        <end position="328"/>
    </location>
</feature>
<keyword evidence="5 8" id="KW-1133">Transmembrane helix</keyword>
<feature type="signal peptide" evidence="9">
    <location>
        <begin position="1"/>
        <end position="22"/>
    </location>
</feature>
<keyword evidence="4 8" id="KW-0812">Transmembrane</keyword>
<dbReference type="Gene3D" id="2.30.29.30">
    <property type="entry name" value="Pleckstrin-homology domain (PH domain)/Phosphotyrosine-binding domain (PTB)"/>
    <property type="match status" value="1"/>
</dbReference>
<evidence type="ECO:0000256" key="4">
    <source>
        <dbReference type="ARBA" id="ARBA00022692"/>
    </source>
</evidence>
<dbReference type="PANTHER" id="PTHR10846">
    <property type="entry name" value="SODIUM/POTASSIUM/CALCIUM EXCHANGER"/>
    <property type="match status" value="1"/>
</dbReference>
<feature type="region of interest" description="Disordered" evidence="7">
    <location>
        <begin position="26"/>
        <end position="50"/>
    </location>
</feature>
<feature type="compositionally biased region" description="Polar residues" evidence="7">
    <location>
        <begin position="274"/>
        <end position="290"/>
    </location>
</feature>
<dbReference type="InterPro" id="IPR004837">
    <property type="entry name" value="NaCa_Exmemb"/>
</dbReference>
<protein>
    <recommendedName>
        <fullName evidence="10">PH domain-containing protein</fullName>
    </recommendedName>
</protein>
<name>A0A7S1Y1G9_9STRA</name>
<gene>
    <name evidence="11" type="ORF">PPAR1163_LOCUS29400</name>
</gene>
<proteinExistence type="inferred from homology"/>
<feature type="compositionally biased region" description="Polar residues" evidence="7">
    <location>
        <begin position="310"/>
        <end position="328"/>
    </location>
</feature>
<dbReference type="EMBL" id="HBGJ01046711">
    <property type="protein sequence ID" value="CAD9270961.1"/>
    <property type="molecule type" value="Transcribed_RNA"/>
</dbReference>
<keyword evidence="3" id="KW-0813">Transport</keyword>
<evidence type="ECO:0000256" key="6">
    <source>
        <dbReference type="ARBA" id="ARBA00023136"/>
    </source>
</evidence>
<keyword evidence="3" id="KW-0050">Antiport</keyword>
<dbReference type="Pfam" id="PF01699">
    <property type="entry name" value="Na_Ca_ex"/>
    <property type="match status" value="1"/>
</dbReference>
<evidence type="ECO:0000256" key="3">
    <source>
        <dbReference type="ARBA" id="ARBA00022449"/>
    </source>
</evidence>
<dbReference type="GO" id="GO:0005886">
    <property type="term" value="C:plasma membrane"/>
    <property type="evidence" value="ECO:0007669"/>
    <property type="project" value="TreeGrafter"/>
</dbReference>
<dbReference type="GO" id="GO:0006874">
    <property type="term" value="P:intracellular calcium ion homeostasis"/>
    <property type="evidence" value="ECO:0007669"/>
    <property type="project" value="TreeGrafter"/>
</dbReference>
<evidence type="ECO:0000256" key="7">
    <source>
        <dbReference type="SAM" id="MobiDB-lite"/>
    </source>
</evidence>
<evidence type="ECO:0000256" key="5">
    <source>
        <dbReference type="ARBA" id="ARBA00022989"/>
    </source>
</evidence>
<evidence type="ECO:0000256" key="2">
    <source>
        <dbReference type="ARBA" id="ARBA00005364"/>
    </source>
</evidence>
<dbReference type="AlphaFoldDB" id="A0A7S1Y1G9"/>
<feature type="transmembrane region" description="Helical" evidence="8">
    <location>
        <begin position="167"/>
        <end position="187"/>
    </location>
</feature>
<keyword evidence="9" id="KW-0732">Signal</keyword>
<evidence type="ECO:0000256" key="9">
    <source>
        <dbReference type="SAM" id="SignalP"/>
    </source>
</evidence>
<sequence>MSRFWRGAAALVFLCSLSVARAQDPGDGGDDDEFSCPEKSGDSSKQYPGGKEECVPQWVVDGGFAGIIVVLAITFWGLAVICDEFFVPALNVLCDALNVPDDVAGATFMAAGASSPEVFSSLIALFVTKSEAGVGTVIGSEVFNMLCIVGGSVLYAENHVLNLDWRVLLRECTFYLLALISLLWTCWKSEEREIKAGSDDKGEYLEIQWYHGLVLMCLYFAYAVVCATYQSTVIPLLCPVSHEAHVLLTDDGNPYDVEGEFGAGDTTTAGISQLSTETENPHQTSMSDLSSPLLDGDAKDGETDPLVSDSLASASRGSPTTARNTMLPRTSSLMYKQGIQAEDLVQAISPGLYRQVHEREIDLFKVENGEVEETPIGDVRPLGCWLFKKSNFYSRTRVASKKWQLRWFVIDAFRMQSWRNPDTQTHVRTFNIYEATSVKVTDKEYNIFQLATPSREYTFRAPNEDIMHDCVRLLEGVILNYQRIPPQERSVLSKLSSQGDSAIVYEHVRGSLERIMGKDRESTHDLDDDEEVHDMMAWPHSLIGQFIHVVLFPLKFLLHISVPDVRVSKWPSAYKVSIITSVVWLSILSFVMVTAAELLGAFLGLTPR</sequence>
<comment type="subcellular location">
    <subcellularLocation>
        <location evidence="1">Membrane</location>
        <topology evidence="1">Multi-pass membrane protein</topology>
    </subcellularLocation>
</comment>
<dbReference type="InterPro" id="IPR011993">
    <property type="entry name" value="PH-like_dom_sf"/>
</dbReference>
<feature type="transmembrane region" description="Helical" evidence="8">
    <location>
        <begin position="542"/>
        <end position="562"/>
    </location>
</feature>
<evidence type="ECO:0000256" key="8">
    <source>
        <dbReference type="SAM" id="Phobius"/>
    </source>
</evidence>
<evidence type="ECO:0000259" key="10">
    <source>
        <dbReference type="SMART" id="SM00233"/>
    </source>
</evidence>
<reference evidence="11" key="1">
    <citation type="submission" date="2021-01" db="EMBL/GenBank/DDBJ databases">
        <authorList>
            <person name="Corre E."/>
            <person name="Pelletier E."/>
            <person name="Niang G."/>
            <person name="Scheremetjew M."/>
            <person name="Finn R."/>
            <person name="Kale V."/>
            <person name="Holt S."/>
            <person name="Cochrane G."/>
            <person name="Meng A."/>
            <person name="Brown T."/>
            <person name="Cohen L."/>
        </authorList>
    </citation>
    <scope>NUCLEOTIDE SEQUENCE</scope>
    <source>
        <strain evidence="11">CCMP2877</strain>
    </source>
</reference>
<accession>A0A7S1Y1G9</accession>
<dbReference type="InterPro" id="IPR001849">
    <property type="entry name" value="PH_domain"/>
</dbReference>
<dbReference type="PANTHER" id="PTHR10846:SF8">
    <property type="entry name" value="INNER MEMBRANE PROTEIN YRBG"/>
    <property type="match status" value="1"/>
</dbReference>
<dbReference type="SMART" id="SM00233">
    <property type="entry name" value="PH"/>
    <property type="match status" value="1"/>
</dbReference>
<organism evidence="11">
    <name type="scientific">Phaeomonas parva</name>
    <dbReference type="NCBI Taxonomy" id="124430"/>
    <lineage>
        <taxon>Eukaryota</taxon>
        <taxon>Sar</taxon>
        <taxon>Stramenopiles</taxon>
        <taxon>Ochrophyta</taxon>
        <taxon>Pinguiophyceae</taxon>
        <taxon>Pinguiochrysidales</taxon>
        <taxon>Pinguiochrysidaceae</taxon>
        <taxon>Phaeomonas</taxon>
    </lineage>
</organism>
<feature type="chain" id="PRO_5030539829" description="PH domain-containing protein" evidence="9">
    <location>
        <begin position="23"/>
        <end position="608"/>
    </location>
</feature>
<comment type="similarity">
    <text evidence="2">Belongs to the Ca(2+):cation antiporter (CaCA) (TC 2.A.19) family. SLC24A subfamily.</text>
</comment>
<feature type="domain" description="PH" evidence="10">
    <location>
        <begin position="380"/>
        <end position="481"/>
    </location>
</feature>
<dbReference type="GO" id="GO:0008273">
    <property type="term" value="F:calcium, potassium:sodium antiporter activity"/>
    <property type="evidence" value="ECO:0007669"/>
    <property type="project" value="TreeGrafter"/>
</dbReference>
<dbReference type="Gene3D" id="1.20.1420.30">
    <property type="entry name" value="NCX, central ion-binding region"/>
    <property type="match status" value="1"/>
</dbReference>
<evidence type="ECO:0000313" key="11">
    <source>
        <dbReference type="EMBL" id="CAD9270961.1"/>
    </source>
</evidence>
<dbReference type="SUPFAM" id="SSF50729">
    <property type="entry name" value="PH domain-like"/>
    <property type="match status" value="1"/>
</dbReference>
<feature type="transmembrane region" description="Helical" evidence="8">
    <location>
        <begin position="207"/>
        <end position="229"/>
    </location>
</feature>
<dbReference type="GO" id="GO:0005262">
    <property type="term" value="F:calcium channel activity"/>
    <property type="evidence" value="ECO:0007669"/>
    <property type="project" value="TreeGrafter"/>
</dbReference>
<evidence type="ECO:0000256" key="1">
    <source>
        <dbReference type="ARBA" id="ARBA00004141"/>
    </source>
</evidence>
<feature type="transmembrane region" description="Helical" evidence="8">
    <location>
        <begin position="582"/>
        <end position="605"/>
    </location>
</feature>
<dbReference type="InterPro" id="IPR004481">
    <property type="entry name" value="K/Na/Ca-exchanger"/>
</dbReference>
<dbReference type="InterPro" id="IPR044880">
    <property type="entry name" value="NCX_ion-bd_dom_sf"/>
</dbReference>